<proteinExistence type="predicted"/>
<dbReference type="EMBL" id="BAAADN010000017">
    <property type="protein sequence ID" value="GAA0455385.1"/>
    <property type="molecule type" value="Genomic_DNA"/>
</dbReference>
<dbReference type="GeneID" id="71760184"/>
<evidence type="ECO:0000313" key="1">
    <source>
        <dbReference type="EMBL" id="GAA0455385.1"/>
    </source>
</evidence>
<evidence type="ECO:0000313" key="4">
    <source>
        <dbReference type="Proteomes" id="UP001500962"/>
    </source>
</evidence>
<reference evidence="1" key="1">
    <citation type="journal article" date="2014" name="Int. J. Syst. Evol. Microbiol.">
        <title>Complete genome sequence of Corynebacterium casei LMG S-19264T (=DSM 44701T), isolated from a smear-ripened cheese.</title>
        <authorList>
            <consortium name="US DOE Joint Genome Institute (JGI-PGF)"/>
            <person name="Walter F."/>
            <person name="Albersmeier A."/>
            <person name="Kalinowski J."/>
            <person name="Ruckert C."/>
        </authorList>
    </citation>
    <scope>NUCLEOTIDE SEQUENCE</scope>
    <source>
        <strain evidence="1">JCM 12289</strain>
    </source>
</reference>
<dbReference type="RefSeq" id="WP_244702397.1">
    <property type="nucleotide sequence ID" value="NZ_BAAADN010000017.1"/>
</dbReference>
<dbReference type="Proteomes" id="UP000830542">
    <property type="component" value="Chromosome"/>
</dbReference>
<protein>
    <submittedName>
        <fullName evidence="1">Uncharacterized protein</fullName>
    </submittedName>
</protein>
<dbReference type="AlphaFoldDB" id="A0AAV3SEL2"/>
<reference evidence="1" key="3">
    <citation type="submission" date="2023-12" db="EMBL/GenBank/DDBJ databases">
        <authorList>
            <person name="Sun Q."/>
            <person name="Inoue M."/>
        </authorList>
    </citation>
    <scope>NUCLEOTIDE SEQUENCE</scope>
    <source>
        <strain evidence="1">JCM 12289</strain>
    </source>
</reference>
<keyword evidence="3" id="KW-1185">Reference proteome</keyword>
<name>A0AAV3SEL2_HALDO</name>
<evidence type="ECO:0000313" key="3">
    <source>
        <dbReference type="Proteomes" id="UP000830542"/>
    </source>
</evidence>
<evidence type="ECO:0000313" key="2">
    <source>
        <dbReference type="EMBL" id="UOO95128.1"/>
    </source>
</evidence>
<sequence length="104" mass="11341">MNTFTTRTGDHIVLRTMDRPDGDVYLGAGMTVHVDSGVVRVGADTTGELVAESDRATTLATEILQNDLQFRIHIEPSSGMKRRSVLACYATGGNAERLQWGGFR</sequence>
<gene>
    <name evidence="1" type="ORF">GCM10008985_09020</name>
    <name evidence="2" type="ORF">MUK72_00010</name>
</gene>
<accession>A0AAV3SEL2</accession>
<reference evidence="2" key="2">
    <citation type="submission" date="2022-04" db="EMBL/GenBank/DDBJ databases">
        <title>Sequencing and genomic assembly of Halococcus dombrowskii.</title>
        <authorList>
            <person name="Lim S.W."/>
            <person name="MacLea K.S."/>
        </authorList>
    </citation>
    <scope>NUCLEOTIDE SEQUENCE</scope>
    <source>
        <strain evidence="2">H4</strain>
    </source>
</reference>
<dbReference type="KEGG" id="hdo:MUK72_00010"/>
<dbReference type="Proteomes" id="UP001500962">
    <property type="component" value="Unassembled WGS sequence"/>
</dbReference>
<dbReference type="EMBL" id="CP095005">
    <property type="protein sequence ID" value="UOO95128.1"/>
    <property type="molecule type" value="Genomic_DNA"/>
</dbReference>
<organism evidence="1 4">
    <name type="scientific">Halococcus dombrowskii</name>
    <dbReference type="NCBI Taxonomy" id="179637"/>
    <lineage>
        <taxon>Archaea</taxon>
        <taxon>Methanobacteriati</taxon>
        <taxon>Methanobacteriota</taxon>
        <taxon>Stenosarchaea group</taxon>
        <taxon>Halobacteria</taxon>
        <taxon>Halobacteriales</taxon>
        <taxon>Halococcaceae</taxon>
        <taxon>Halococcus</taxon>
    </lineage>
</organism>